<feature type="domain" description="CAND6/7 N-terminal" evidence="3">
    <location>
        <begin position="10"/>
        <end position="63"/>
    </location>
</feature>
<protein>
    <recommendedName>
        <fullName evidence="3">CAND6/7 N-terminal domain-containing protein</fullName>
    </recommendedName>
</protein>
<sequence>MPSFGYTPRHTLRFFTFRVLSPPPSSSFNRTYLVTIPNEYSLFFANCNPETAVFMSLFIEFFNLNPIRTEISFAHTHLASLFFLFSVAYIVVAYSASWSSSDLLYYHRSNKLNSTVQISIFNRSADKVEAVFEGGGGEKVESVGENEGGDEEVFGEGEGEGEEEEISNGEEEE</sequence>
<dbReference type="InterPro" id="IPR054103">
    <property type="entry name" value="CAND6-7_N"/>
</dbReference>
<evidence type="ECO:0000313" key="4">
    <source>
        <dbReference type="EMBL" id="KAL2338655.1"/>
    </source>
</evidence>
<evidence type="ECO:0000313" key="5">
    <source>
        <dbReference type="Proteomes" id="UP001603857"/>
    </source>
</evidence>
<evidence type="ECO:0000259" key="3">
    <source>
        <dbReference type="Pfam" id="PF21904"/>
    </source>
</evidence>
<evidence type="ECO:0000256" key="1">
    <source>
        <dbReference type="SAM" id="MobiDB-lite"/>
    </source>
</evidence>
<reference evidence="4 5" key="1">
    <citation type="submission" date="2024-08" db="EMBL/GenBank/DDBJ databases">
        <title>Insights into the chromosomal genome structure of Flemingia macrophylla.</title>
        <authorList>
            <person name="Ding Y."/>
            <person name="Zhao Y."/>
            <person name="Bi W."/>
            <person name="Wu M."/>
            <person name="Zhao G."/>
            <person name="Gong Y."/>
            <person name="Li W."/>
            <person name="Zhang P."/>
        </authorList>
    </citation>
    <scope>NUCLEOTIDE SEQUENCE [LARGE SCALE GENOMIC DNA]</scope>
    <source>
        <strain evidence="4">DYQJB</strain>
        <tissue evidence="4">Leaf</tissue>
    </source>
</reference>
<feature type="compositionally biased region" description="Acidic residues" evidence="1">
    <location>
        <begin position="147"/>
        <end position="173"/>
    </location>
</feature>
<evidence type="ECO:0000256" key="2">
    <source>
        <dbReference type="SAM" id="Phobius"/>
    </source>
</evidence>
<gene>
    <name evidence="4" type="ORF">Fmac_013101</name>
</gene>
<organism evidence="4 5">
    <name type="scientific">Flemingia macrophylla</name>
    <dbReference type="NCBI Taxonomy" id="520843"/>
    <lineage>
        <taxon>Eukaryota</taxon>
        <taxon>Viridiplantae</taxon>
        <taxon>Streptophyta</taxon>
        <taxon>Embryophyta</taxon>
        <taxon>Tracheophyta</taxon>
        <taxon>Spermatophyta</taxon>
        <taxon>Magnoliopsida</taxon>
        <taxon>eudicotyledons</taxon>
        <taxon>Gunneridae</taxon>
        <taxon>Pentapetalae</taxon>
        <taxon>rosids</taxon>
        <taxon>fabids</taxon>
        <taxon>Fabales</taxon>
        <taxon>Fabaceae</taxon>
        <taxon>Papilionoideae</taxon>
        <taxon>50 kb inversion clade</taxon>
        <taxon>NPAAA clade</taxon>
        <taxon>indigoferoid/millettioid clade</taxon>
        <taxon>Phaseoleae</taxon>
        <taxon>Flemingia</taxon>
    </lineage>
</organism>
<proteinExistence type="predicted"/>
<comment type="caution">
    <text evidence="4">The sequence shown here is derived from an EMBL/GenBank/DDBJ whole genome shotgun (WGS) entry which is preliminary data.</text>
</comment>
<keyword evidence="2" id="KW-1133">Transmembrane helix</keyword>
<dbReference type="Pfam" id="PF21904">
    <property type="entry name" value="CAND6-7_N"/>
    <property type="match status" value="1"/>
</dbReference>
<name>A0ABD1MS68_9FABA</name>
<keyword evidence="5" id="KW-1185">Reference proteome</keyword>
<dbReference type="AlphaFoldDB" id="A0ABD1MS68"/>
<keyword evidence="2" id="KW-0812">Transmembrane</keyword>
<keyword evidence="2" id="KW-0472">Membrane</keyword>
<feature type="transmembrane region" description="Helical" evidence="2">
    <location>
        <begin position="78"/>
        <end position="96"/>
    </location>
</feature>
<accession>A0ABD1MS68</accession>
<dbReference type="EMBL" id="JBGMDY010000004">
    <property type="protein sequence ID" value="KAL2338655.1"/>
    <property type="molecule type" value="Genomic_DNA"/>
</dbReference>
<feature type="region of interest" description="Disordered" evidence="1">
    <location>
        <begin position="136"/>
        <end position="173"/>
    </location>
</feature>
<dbReference type="Proteomes" id="UP001603857">
    <property type="component" value="Unassembled WGS sequence"/>
</dbReference>